<evidence type="ECO:0000256" key="5">
    <source>
        <dbReference type="ARBA" id="ARBA00022692"/>
    </source>
</evidence>
<keyword evidence="4" id="KW-0597">Phosphoprotein</keyword>
<dbReference type="SUPFAM" id="SSF81660">
    <property type="entry name" value="Metal cation-transporting ATPase, ATP-binding domain N"/>
    <property type="match status" value="1"/>
</dbReference>
<evidence type="ECO:0000256" key="10">
    <source>
        <dbReference type="ARBA" id="ARBA00022989"/>
    </source>
</evidence>
<dbReference type="Pfam" id="PF00689">
    <property type="entry name" value="Cation_ATPase_C"/>
    <property type="match status" value="1"/>
</dbReference>
<dbReference type="InterPro" id="IPR006068">
    <property type="entry name" value="ATPase_P-typ_cation-transptr_C"/>
</dbReference>
<dbReference type="Gene3D" id="3.40.50.1000">
    <property type="entry name" value="HAD superfamily/HAD-like"/>
    <property type="match status" value="1"/>
</dbReference>
<dbReference type="InterPro" id="IPR023298">
    <property type="entry name" value="ATPase_P-typ_TM_dom_sf"/>
</dbReference>
<gene>
    <name evidence="14" type="ORF">A3C86_01830</name>
</gene>
<dbReference type="AlphaFoldDB" id="A0A1F6DF87"/>
<sequence length="877" mass="95566">MILHKSATEIQKNVFWSLSESEVVGLLETDIQHGLFKEDADRRLQTFGRNIIEKTKDTSALYILLNQFKSPLILMLVFAGFVTVFINHLRDAIFIFAAVIVNSALGFYQEYKAEKAISELKTYLKQRARVVRDGKDADIDAEYLVPGDVMRLSQGDRVPADGRLVYANDVQIDEAVLTGESLPVIKSTDAVGSEAILADQKSMIFAGTLVTQGVATAIVCRTDFSTEIGKIAKLVAESRREETPLQGAIRRFSIRAGISLAILTVLIFAIGIFLGHSRVDMFLMAVAIAVSAVPEGLPVAMTVILAIGVQRMARRKGVVKKLVAAEALGSTSVILTDKTGTLTMARMKLSKVLPTEGMNEQALLEMALINTSVVIENQEDEPDEWRMSGRILETTLVQSSALRGIRAADVKSKTAVIGSLPFNAVNKFSVSLIRKDGTHMLVFVGAPDIFINHSTLGAEERKKANASVDALAESGERVIGVATKRIAKSKDFDFSKDLKLEELMFEGLITLRDPIRGTVKQAIRDVESAGIRIVVMTGDHRGTALAVAREVGLRVSEDGVLDAIELRLLSDEDLRKRLPALGVISRVSPLDKLRIVKAFQEAGEVVAMTGDGVNDAPSIKRADIGIAMGSGTAVTRDVADLVLLDDNFETIAAAVEEGRQIMNNIRKVLVYLLSSVADALILIGGSIVTGIALPMNALQILWVNFFSDSFPAIAFAFEKDGGGSVVHRRNNAIVLFNPLMKFLIIFIGLSTSAFLFGLYWLLLKVGFPEDIVRTFIFASFGSYSLFLAFSVRSLDISIFKYPFFSNHFLIAGVLIGFILMGAAIYVPFLQVLFSTASLPISWLLGVAGVGILNIALIEIGKWLFRRKRTVVGKISES</sequence>
<feature type="domain" description="Cation-transporting P-type ATPase N-terminal" evidence="13">
    <location>
        <begin position="14"/>
        <end position="88"/>
    </location>
</feature>
<feature type="transmembrane region" description="Helical" evidence="12">
    <location>
        <begin position="59"/>
        <end position="86"/>
    </location>
</feature>
<dbReference type="SFLD" id="SFLDS00003">
    <property type="entry name" value="Haloacid_Dehalogenase"/>
    <property type="match status" value="1"/>
</dbReference>
<dbReference type="SMART" id="SM00831">
    <property type="entry name" value="Cation_ATPase_N"/>
    <property type="match status" value="1"/>
</dbReference>
<dbReference type="GO" id="GO:0005391">
    <property type="term" value="F:P-type sodium:potassium-exchanging transporter activity"/>
    <property type="evidence" value="ECO:0007669"/>
    <property type="project" value="TreeGrafter"/>
</dbReference>
<dbReference type="GO" id="GO:1990573">
    <property type="term" value="P:potassium ion import across plasma membrane"/>
    <property type="evidence" value="ECO:0007669"/>
    <property type="project" value="TreeGrafter"/>
</dbReference>
<dbReference type="InterPro" id="IPR004014">
    <property type="entry name" value="ATPase_P-typ_cation-transptr_N"/>
</dbReference>
<dbReference type="PANTHER" id="PTHR43294:SF21">
    <property type="entry name" value="CATION TRANSPORTING ATPASE"/>
    <property type="match status" value="1"/>
</dbReference>
<evidence type="ECO:0000259" key="13">
    <source>
        <dbReference type="SMART" id="SM00831"/>
    </source>
</evidence>
<keyword evidence="7" id="KW-0067">ATP-binding</keyword>
<feature type="transmembrane region" description="Helical" evidence="12">
    <location>
        <begin position="738"/>
        <end position="762"/>
    </location>
</feature>
<dbReference type="GO" id="GO:0005886">
    <property type="term" value="C:plasma membrane"/>
    <property type="evidence" value="ECO:0007669"/>
    <property type="project" value="UniProtKB-SubCell"/>
</dbReference>
<feature type="transmembrane region" description="Helical" evidence="12">
    <location>
        <begin position="92"/>
        <end position="108"/>
    </location>
</feature>
<dbReference type="Pfam" id="PF00122">
    <property type="entry name" value="E1-E2_ATPase"/>
    <property type="match status" value="1"/>
</dbReference>
<evidence type="ECO:0000256" key="7">
    <source>
        <dbReference type="ARBA" id="ARBA00022840"/>
    </source>
</evidence>
<feature type="transmembrane region" description="Helical" evidence="12">
    <location>
        <begin position="256"/>
        <end position="275"/>
    </location>
</feature>
<feature type="transmembrane region" description="Helical" evidence="12">
    <location>
        <begin position="840"/>
        <end position="864"/>
    </location>
</feature>
<keyword evidence="10 12" id="KW-1133">Transmembrane helix</keyword>
<keyword evidence="9" id="KW-1278">Translocase</keyword>
<dbReference type="PROSITE" id="PS00154">
    <property type="entry name" value="ATPASE_E1_E2"/>
    <property type="match status" value="1"/>
</dbReference>
<evidence type="ECO:0000256" key="6">
    <source>
        <dbReference type="ARBA" id="ARBA00022741"/>
    </source>
</evidence>
<dbReference type="FunFam" id="2.70.150.10:FF:000160">
    <property type="entry name" value="Sarcoplasmic/endoplasmic reticulum calcium ATPase 1"/>
    <property type="match status" value="1"/>
</dbReference>
<dbReference type="PANTHER" id="PTHR43294">
    <property type="entry name" value="SODIUM/POTASSIUM-TRANSPORTING ATPASE SUBUNIT ALPHA"/>
    <property type="match status" value="1"/>
</dbReference>
<dbReference type="InterPro" id="IPR023214">
    <property type="entry name" value="HAD_sf"/>
</dbReference>
<feature type="transmembrane region" description="Helical" evidence="12">
    <location>
        <begin position="699"/>
        <end position="717"/>
    </location>
</feature>
<feature type="transmembrane region" description="Helical" evidence="12">
    <location>
        <begin position="281"/>
        <end position="307"/>
    </location>
</feature>
<dbReference type="InterPro" id="IPR050510">
    <property type="entry name" value="Cation_transp_ATPase_P-type"/>
</dbReference>
<comment type="similarity">
    <text evidence="2">Belongs to the cation transport ATPase (P-type) (TC 3.A.3) family. Type IIA subfamily.</text>
</comment>
<organism evidence="14 15">
    <name type="scientific">Candidatus Kaiserbacteria bacterium RIFCSPHIGHO2_02_FULL_49_16</name>
    <dbReference type="NCBI Taxonomy" id="1798490"/>
    <lineage>
        <taxon>Bacteria</taxon>
        <taxon>Candidatus Kaiseribacteriota</taxon>
    </lineage>
</organism>
<evidence type="ECO:0000256" key="12">
    <source>
        <dbReference type="SAM" id="Phobius"/>
    </source>
</evidence>
<dbReference type="SUPFAM" id="SSF56784">
    <property type="entry name" value="HAD-like"/>
    <property type="match status" value="1"/>
</dbReference>
<dbReference type="Pfam" id="PF00702">
    <property type="entry name" value="Hydrolase"/>
    <property type="match status" value="1"/>
</dbReference>
<dbReference type="Proteomes" id="UP000178042">
    <property type="component" value="Unassembled WGS sequence"/>
</dbReference>
<comment type="caution">
    <text evidence="14">The sequence shown here is derived from an EMBL/GenBank/DDBJ whole genome shotgun (WGS) entry which is preliminary data.</text>
</comment>
<evidence type="ECO:0000256" key="2">
    <source>
        <dbReference type="ARBA" id="ARBA00005675"/>
    </source>
</evidence>
<evidence type="ECO:0000256" key="9">
    <source>
        <dbReference type="ARBA" id="ARBA00022967"/>
    </source>
</evidence>
<evidence type="ECO:0000256" key="1">
    <source>
        <dbReference type="ARBA" id="ARBA00004651"/>
    </source>
</evidence>
<keyword evidence="3" id="KW-1003">Cell membrane</keyword>
<dbReference type="Gene3D" id="1.20.1110.10">
    <property type="entry name" value="Calcium-transporting ATPase, transmembrane domain"/>
    <property type="match status" value="2"/>
</dbReference>
<evidence type="ECO:0000313" key="14">
    <source>
        <dbReference type="EMBL" id="OGG59682.1"/>
    </source>
</evidence>
<keyword evidence="6" id="KW-0547">Nucleotide-binding</keyword>
<dbReference type="Gene3D" id="3.40.1110.10">
    <property type="entry name" value="Calcium-transporting ATPase, cytoplasmic domain N"/>
    <property type="match status" value="1"/>
</dbReference>
<dbReference type="InterPro" id="IPR023299">
    <property type="entry name" value="ATPase_P-typ_cyto_dom_N"/>
</dbReference>
<proteinExistence type="inferred from homology"/>
<evidence type="ECO:0000256" key="4">
    <source>
        <dbReference type="ARBA" id="ARBA00022553"/>
    </source>
</evidence>
<dbReference type="GO" id="GO:1902600">
    <property type="term" value="P:proton transmembrane transport"/>
    <property type="evidence" value="ECO:0007669"/>
    <property type="project" value="TreeGrafter"/>
</dbReference>
<dbReference type="SFLD" id="SFLDG00002">
    <property type="entry name" value="C1.7:_P-type_atpase_like"/>
    <property type="match status" value="1"/>
</dbReference>
<reference evidence="14 15" key="1">
    <citation type="journal article" date="2016" name="Nat. Commun.">
        <title>Thousands of microbial genomes shed light on interconnected biogeochemical processes in an aquifer system.</title>
        <authorList>
            <person name="Anantharaman K."/>
            <person name="Brown C.T."/>
            <person name="Hug L.A."/>
            <person name="Sharon I."/>
            <person name="Castelle C.J."/>
            <person name="Probst A.J."/>
            <person name="Thomas B.C."/>
            <person name="Singh A."/>
            <person name="Wilkins M.J."/>
            <person name="Karaoz U."/>
            <person name="Brodie E.L."/>
            <person name="Williams K.H."/>
            <person name="Hubbard S.S."/>
            <person name="Banfield J.F."/>
        </authorList>
    </citation>
    <scope>NUCLEOTIDE SEQUENCE [LARGE SCALE GENOMIC DNA]</scope>
</reference>
<dbReference type="GO" id="GO:0016887">
    <property type="term" value="F:ATP hydrolysis activity"/>
    <property type="evidence" value="ECO:0007669"/>
    <property type="project" value="InterPro"/>
</dbReference>
<accession>A0A1F6DF87</accession>
<evidence type="ECO:0000256" key="11">
    <source>
        <dbReference type="ARBA" id="ARBA00023136"/>
    </source>
</evidence>
<feature type="transmembrane region" description="Helical" evidence="12">
    <location>
        <begin position="668"/>
        <end position="693"/>
    </location>
</feature>
<protein>
    <recommendedName>
        <fullName evidence="13">Cation-transporting P-type ATPase N-terminal domain-containing protein</fullName>
    </recommendedName>
</protein>
<feature type="transmembrane region" description="Helical" evidence="12">
    <location>
        <begin position="774"/>
        <end position="791"/>
    </location>
</feature>
<dbReference type="InterPro" id="IPR008250">
    <property type="entry name" value="ATPase_P-typ_transduc_dom_A_sf"/>
</dbReference>
<dbReference type="InterPro" id="IPR044492">
    <property type="entry name" value="P_typ_ATPase_HD_dom"/>
</dbReference>
<dbReference type="InterPro" id="IPR001757">
    <property type="entry name" value="P_typ_ATPase"/>
</dbReference>
<dbReference type="InterPro" id="IPR036412">
    <property type="entry name" value="HAD-like_sf"/>
</dbReference>
<keyword evidence="8" id="KW-0460">Magnesium</keyword>
<feature type="transmembrane region" description="Helical" evidence="12">
    <location>
        <begin position="803"/>
        <end position="828"/>
    </location>
</feature>
<dbReference type="InterPro" id="IPR059000">
    <property type="entry name" value="ATPase_P-type_domA"/>
</dbReference>
<dbReference type="GO" id="GO:0005524">
    <property type="term" value="F:ATP binding"/>
    <property type="evidence" value="ECO:0007669"/>
    <property type="project" value="UniProtKB-KW"/>
</dbReference>
<evidence type="ECO:0000256" key="3">
    <source>
        <dbReference type="ARBA" id="ARBA00022475"/>
    </source>
</evidence>
<dbReference type="SFLD" id="SFLDF00027">
    <property type="entry name" value="p-type_atpase"/>
    <property type="match status" value="1"/>
</dbReference>
<dbReference type="NCBIfam" id="TIGR01494">
    <property type="entry name" value="ATPase_P-type"/>
    <property type="match status" value="3"/>
</dbReference>
<dbReference type="GO" id="GO:0036376">
    <property type="term" value="P:sodium ion export across plasma membrane"/>
    <property type="evidence" value="ECO:0007669"/>
    <property type="project" value="TreeGrafter"/>
</dbReference>
<keyword evidence="5 12" id="KW-0812">Transmembrane</keyword>
<name>A0A1F6DF87_9BACT</name>
<keyword evidence="11 12" id="KW-0472">Membrane</keyword>
<dbReference type="Gene3D" id="2.70.150.10">
    <property type="entry name" value="Calcium-transporting ATPase, cytoplasmic transduction domain A"/>
    <property type="match status" value="1"/>
</dbReference>
<dbReference type="SUPFAM" id="SSF81653">
    <property type="entry name" value="Calcium ATPase, transduction domain A"/>
    <property type="match status" value="1"/>
</dbReference>
<evidence type="ECO:0000256" key="8">
    <source>
        <dbReference type="ARBA" id="ARBA00022842"/>
    </source>
</evidence>
<evidence type="ECO:0000313" key="15">
    <source>
        <dbReference type="Proteomes" id="UP000178042"/>
    </source>
</evidence>
<dbReference type="GO" id="GO:0006883">
    <property type="term" value="P:intracellular sodium ion homeostasis"/>
    <property type="evidence" value="ECO:0007669"/>
    <property type="project" value="TreeGrafter"/>
</dbReference>
<comment type="subcellular location">
    <subcellularLocation>
        <location evidence="1">Cell membrane</location>
        <topology evidence="1">Multi-pass membrane protein</topology>
    </subcellularLocation>
</comment>
<dbReference type="SUPFAM" id="SSF81665">
    <property type="entry name" value="Calcium ATPase, transmembrane domain M"/>
    <property type="match status" value="1"/>
</dbReference>
<dbReference type="PRINTS" id="PR00119">
    <property type="entry name" value="CATATPASE"/>
</dbReference>
<dbReference type="Pfam" id="PF00690">
    <property type="entry name" value="Cation_ATPase_N"/>
    <property type="match status" value="1"/>
</dbReference>
<dbReference type="InterPro" id="IPR018303">
    <property type="entry name" value="ATPase_P-typ_P_site"/>
</dbReference>
<dbReference type="GO" id="GO:0030007">
    <property type="term" value="P:intracellular potassium ion homeostasis"/>
    <property type="evidence" value="ECO:0007669"/>
    <property type="project" value="TreeGrafter"/>
</dbReference>
<dbReference type="EMBL" id="MFLD01000023">
    <property type="protein sequence ID" value="OGG59682.1"/>
    <property type="molecule type" value="Genomic_DNA"/>
</dbReference>
<dbReference type="PRINTS" id="PR00120">
    <property type="entry name" value="HATPASE"/>
</dbReference>